<dbReference type="EMBL" id="CP049229">
    <property type="protein sequence ID" value="QIH24507.1"/>
    <property type="molecule type" value="Genomic_DNA"/>
</dbReference>
<protein>
    <submittedName>
        <fullName evidence="2">Uncharacterized protein</fullName>
    </submittedName>
</protein>
<dbReference type="RefSeq" id="WP_157750138.1">
    <property type="nucleotide sequence ID" value="NZ_CP049224.1"/>
</dbReference>
<accession>A0A6G7BEV2</accession>
<sequence>MLAVIAFISVICWMCHRPRHVQSITVPIQISWDKQMKQALISINLQKNQVLTMSLSKENLTTLSKDINDIISTINGNSKISNADVLKAIPNELTPPSNDEKIVITGQLYKLLSTAYRQNHKLTKENRLLNEQIKSLQKK</sequence>
<dbReference type="Proteomes" id="UP000501676">
    <property type="component" value="Plasmid pC0210C1"/>
</dbReference>
<proteinExistence type="predicted"/>
<evidence type="ECO:0000256" key="1">
    <source>
        <dbReference type="SAM" id="Coils"/>
    </source>
</evidence>
<name>A0A6G7BEV2_9LACO</name>
<keyword evidence="1" id="KW-0175">Coiled coil</keyword>
<geneLocation type="plasmid" evidence="3">
    <name>pc0210c1</name>
</geneLocation>
<reference evidence="2 3" key="1">
    <citation type="submission" date="2020-02" db="EMBL/GenBank/DDBJ databases">
        <title>Complete genome sequences of six Lactobacillus iners strains isolated from the human vagina.</title>
        <authorList>
            <person name="France M.T."/>
            <person name="Rutt L."/>
            <person name="Narina S."/>
            <person name="Arbaugh S."/>
            <person name="Humphrys M.S."/>
            <person name="Ma B."/>
            <person name="Hayward M.R."/>
            <person name="Relman D."/>
            <person name="Kwon D.S."/>
            <person name="Ravel J."/>
        </authorList>
    </citation>
    <scope>NUCLEOTIDE SEQUENCE [LARGE SCALE GENOMIC DNA]</scope>
    <source>
        <strain evidence="2 3">C0210C1</strain>
        <plasmid evidence="3">pc0210c1</plasmid>
    </source>
</reference>
<dbReference type="AlphaFoldDB" id="A0A6G7BEV2"/>
<keyword evidence="2" id="KW-0614">Plasmid</keyword>
<gene>
    <name evidence="2" type="ORF">G6Z83_07245</name>
</gene>
<feature type="coiled-coil region" evidence="1">
    <location>
        <begin position="112"/>
        <end position="139"/>
    </location>
</feature>
<evidence type="ECO:0000313" key="3">
    <source>
        <dbReference type="Proteomes" id="UP000501676"/>
    </source>
</evidence>
<organism evidence="2 3">
    <name type="scientific">Lactobacillus iners</name>
    <dbReference type="NCBI Taxonomy" id="147802"/>
    <lineage>
        <taxon>Bacteria</taxon>
        <taxon>Bacillati</taxon>
        <taxon>Bacillota</taxon>
        <taxon>Bacilli</taxon>
        <taxon>Lactobacillales</taxon>
        <taxon>Lactobacillaceae</taxon>
        <taxon>Lactobacillus</taxon>
    </lineage>
</organism>
<evidence type="ECO:0000313" key="2">
    <source>
        <dbReference type="EMBL" id="QIH24507.1"/>
    </source>
</evidence>